<evidence type="ECO:0000259" key="3">
    <source>
        <dbReference type="Pfam" id="PF01266"/>
    </source>
</evidence>
<feature type="domain" description="FAD dependent oxidoreductase" evidence="3">
    <location>
        <begin position="42"/>
        <end position="389"/>
    </location>
</feature>
<evidence type="ECO:0000256" key="2">
    <source>
        <dbReference type="SAM" id="MobiDB-lite"/>
    </source>
</evidence>
<dbReference type="Gene3D" id="3.50.50.60">
    <property type="entry name" value="FAD/NAD(P)-binding domain"/>
    <property type="match status" value="1"/>
</dbReference>
<name>A0A8T2QG66_CERRI</name>
<feature type="region of interest" description="Disordered" evidence="2">
    <location>
        <begin position="132"/>
        <end position="151"/>
    </location>
</feature>
<protein>
    <recommendedName>
        <fullName evidence="3">FAD dependent oxidoreductase domain-containing protein</fullName>
    </recommendedName>
</protein>
<feature type="compositionally biased region" description="Low complexity" evidence="2">
    <location>
        <begin position="134"/>
        <end position="151"/>
    </location>
</feature>
<dbReference type="OrthoDB" id="498204at2759"/>
<dbReference type="OMA" id="DDTVYAC"/>
<comment type="caution">
    <text evidence="4">The sequence shown here is derived from an EMBL/GenBank/DDBJ whole genome shotgun (WGS) entry which is preliminary data.</text>
</comment>
<gene>
    <name evidence="4" type="ORF">KP509_35G030000</name>
</gene>
<sequence>MLTTWRGPPVVNILVHRKNLRAQAGGGGEEAPSMASRGRETAVVVGGGAVGACAAYFLAKRGLRVTLVEQASIACAASGKAGGFLALDWCDSSPLQPLARASFLLHQKLSQELDGPSSYGYRAVHTLSVMVQEPSSNPSSPSSRPRASSLPSWIDGSGVRTSSCIGTPQTTAQVHPFLFTRKMVSAAVEGHGAQVLIGKFSDVIVDQSRSRVTAVVVDGTQIPADVVVLAMGPWSTRSKIITALTSISALKAHSIVLRPADPSAISPHALFLKYRTREGRVMDPEVYPRPTGEVYVCGMSEEVEVPDDPDHIYPRKDSISMLKRVAANVSLSLQNAEMEVEQACFLPCSEDGLPLIGQIPGVGGLYAATGHSCWGILNAPATGASLAELIVDGKSQLVDLKAFDPARFVRASWR</sequence>
<dbReference type="SUPFAM" id="SSF51905">
    <property type="entry name" value="FAD/NAD(P)-binding domain"/>
    <property type="match status" value="1"/>
</dbReference>
<accession>A0A8T2QG66</accession>
<dbReference type="Pfam" id="PF01266">
    <property type="entry name" value="DAO"/>
    <property type="match status" value="1"/>
</dbReference>
<dbReference type="EMBL" id="CM035440">
    <property type="protein sequence ID" value="KAH7282423.1"/>
    <property type="molecule type" value="Genomic_DNA"/>
</dbReference>
<dbReference type="FunFam" id="3.50.50.60:FF:000360">
    <property type="entry name" value="FAD-dependent oxidoreductase family protein"/>
    <property type="match status" value="1"/>
</dbReference>
<dbReference type="Proteomes" id="UP000825935">
    <property type="component" value="Chromosome 35"/>
</dbReference>
<dbReference type="FunFam" id="3.30.9.10:FF:000033">
    <property type="entry name" value="Putative oxidoreductase C1F5.03c"/>
    <property type="match status" value="1"/>
</dbReference>
<proteinExistence type="predicted"/>
<dbReference type="InterPro" id="IPR036188">
    <property type="entry name" value="FAD/NAD-bd_sf"/>
</dbReference>
<keyword evidence="1" id="KW-0560">Oxidoreductase</keyword>
<dbReference type="Gene3D" id="3.30.9.10">
    <property type="entry name" value="D-Amino Acid Oxidase, subunit A, domain 2"/>
    <property type="match status" value="1"/>
</dbReference>
<evidence type="ECO:0000313" key="5">
    <source>
        <dbReference type="Proteomes" id="UP000825935"/>
    </source>
</evidence>
<evidence type="ECO:0000256" key="1">
    <source>
        <dbReference type="ARBA" id="ARBA00023002"/>
    </source>
</evidence>
<organism evidence="4 5">
    <name type="scientific">Ceratopteris richardii</name>
    <name type="common">Triangle waterfern</name>
    <dbReference type="NCBI Taxonomy" id="49495"/>
    <lineage>
        <taxon>Eukaryota</taxon>
        <taxon>Viridiplantae</taxon>
        <taxon>Streptophyta</taxon>
        <taxon>Embryophyta</taxon>
        <taxon>Tracheophyta</taxon>
        <taxon>Polypodiopsida</taxon>
        <taxon>Polypodiidae</taxon>
        <taxon>Polypodiales</taxon>
        <taxon>Pteridineae</taxon>
        <taxon>Pteridaceae</taxon>
        <taxon>Parkerioideae</taxon>
        <taxon>Ceratopteris</taxon>
    </lineage>
</organism>
<dbReference type="PANTHER" id="PTHR13847:SF150">
    <property type="entry name" value="OXIDOREDUCTASE TDA3-RELATED"/>
    <property type="match status" value="1"/>
</dbReference>
<dbReference type="InterPro" id="IPR006076">
    <property type="entry name" value="FAD-dep_OxRdtase"/>
</dbReference>
<evidence type="ECO:0000313" key="4">
    <source>
        <dbReference type="EMBL" id="KAH7282423.1"/>
    </source>
</evidence>
<dbReference type="AlphaFoldDB" id="A0A8T2QG66"/>
<reference evidence="4" key="1">
    <citation type="submission" date="2021-08" db="EMBL/GenBank/DDBJ databases">
        <title>WGS assembly of Ceratopteris richardii.</title>
        <authorList>
            <person name="Marchant D.B."/>
            <person name="Chen G."/>
            <person name="Jenkins J."/>
            <person name="Shu S."/>
            <person name="Leebens-Mack J."/>
            <person name="Grimwood J."/>
            <person name="Schmutz J."/>
            <person name="Soltis P."/>
            <person name="Soltis D."/>
            <person name="Chen Z.-H."/>
        </authorList>
    </citation>
    <scope>NUCLEOTIDE SEQUENCE</scope>
    <source>
        <strain evidence="4">Whitten #5841</strain>
        <tissue evidence="4">Leaf</tissue>
    </source>
</reference>
<dbReference type="GO" id="GO:0016491">
    <property type="term" value="F:oxidoreductase activity"/>
    <property type="evidence" value="ECO:0007669"/>
    <property type="project" value="UniProtKB-KW"/>
</dbReference>
<dbReference type="GO" id="GO:0005737">
    <property type="term" value="C:cytoplasm"/>
    <property type="evidence" value="ECO:0007669"/>
    <property type="project" value="TreeGrafter"/>
</dbReference>
<dbReference type="PANTHER" id="PTHR13847">
    <property type="entry name" value="SARCOSINE DEHYDROGENASE-RELATED"/>
    <property type="match status" value="1"/>
</dbReference>
<keyword evidence="5" id="KW-1185">Reference proteome</keyword>